<proteinExistence type="predicted"/>
<dbReference type="Pfam" id="PF07694">
    <property type="entry name" value="5TM-5TMR_LYT"/>
    <property type="match status" value="1"/>
</dbReference>
<keyword evidence="8" id="KW-0548">Nucleotidyltransferase</keyword>
<sequence length="490" mass="55801">MIDSFFTNIVSIVSFLFFSSIIDFKFESKNTIGSCKKSIYLGIIYGLLGIVLMHFSIPLVNNSIMDLRHLAILIPAIYIGSTSAFISTIIISLGRLLLFGFTTTSFISSIFMIVLGLVAILISKSKTNTFIKINYMNITSLLIIFVPLSINVNNWEVVFNIYPLQFFISIIAGLLIHLTADYIYKYIDNLKEVKFKSSQLNSLIKNLNSGIVFEDINRKLILVNQKFLNIFELDINPEDLIGTESIVFARSTNNKLKKDYYINDINTLVENKKIILNEELHLNNGKILERDFIPIFIDDEYMGQFWNLRDVTNKKLIEKKLKELSRIDGLTGIPNRRTFDVTLEREWNRSLRMSSSLSLIMLDIDNFKLYNDTYGHLAGDECLKKVAKTLSSAIRRPGDLAARYGGEEFAIILPSTDKNGAMHIAEEIRLRISDLKIPHSSSQVSEYVTISIGVTTMKNRSTSTPKELINRADKALYMSKDQGKNKVSYY</sequence>
<dbReference type="GO" id="GO:0043709">
    <property type="term" value="P:cell adhesion involved in single-species biofilm formation"/>
    <property type="evidence" value="ECO:0007669"/>
    <property type="project" value="TreeGrafter"/>
</dbReference>
<dbReference type="EC" id="2.7.7.65" evidence="8"/>
<gene>
    <name evidence="8" type="ORF">GOQ27_09250</name>
</gene>
<keyword evidence="2" id="KW-1003">Cell membrane</keyword>
<evidence type="ECO:0000256" key="5">
    <source>
        <dbReference type="ARBA" id="ARBA00023136"/>
    </source>
</evidence>
<dbReference type="InterPro" id="IPR043128">
    <property type="entry name" value="Rev_trsase/Diguanyl_cyclase"/>
</dbReference>
<dbReference type="CDD" id="cd01949">
    <property type="entry name" value="GGDEF"/>
    <property type="match status" value="1"/>
</dbReference>
<dbReference type="RefSeq" id="WP_203366570.1">
    <property type="nucleotide sequence ID" value="NZ_WSFT01000036.1"/>
</dbReference>
<dbReference type="PANTHER" id="PTHR45138">
    <property type="entry name" value="REGULATORY COMPONENTS OF SENSORY TRANSDUCTION SYSTEM"/>
    <property type="match status" value="1"/>
</dbReference>
<dbReference type="Proteomes" id="UP000724672">
    <property type="component" value="Unassembled WGS sequence"/>
</dbReference>
<dbReference type="FunFam" id="3.30.70.270:FF:000001">
    <property type="entry name" value="Diguanylate cyclase domain protein"/>
    <property type="match status" value="1"/>
</dbReference>
<dbReference type="InterPro" id="IPR000160">
    <property type="entry name" value="GGDEF_dom"/>
</dbReference>
<reference evidence="8" key="1">
    <citation type="submission" date="2019-12" db="EMBL/GenBank/DDBJ databases">
        <title>Clostridiaceae gen. nov. sp. nov., isolated from sediment in Xinjiang, China.</title>
        <authorList>
            <person name="Zhang R."/>
        </authorList>
    </citation>
    <scope>NUCLEOTIDE SEQUENCE</scope>
    <source>
        <strain evidence="8">D2Q-11</strain>
    </source>
</reference>
<keyword evidence="3 6" id="KW-0812">Transmembrane</keyword>
<comment type="caution">
    <text evidence="8">The sequence shown here is derived from an EMBL/GenBank/DDBJ whole genome shotgun (WGS) entry which is preliminary data.</text>
</comment>
<comment type="subcellular location">
    <subcellularLocation>
        <location evidence="1">Cell membrane</location>
        <topology evidence="1">Multi-pass membrane protein</topology>
    </subcellularLocation>
</comment>
<dbReference type="AlphaFoldDB" id="A0A942UV86"/>
<dbReference type="GO" id="GO:0052621">
    <property type="term" value="F:diguanylate cyclase activity"/>
    <property type="evidence" value="ECO:0007669"/>
    <property type="project" value="UniProtKB-EC"/>
</dbReference>
<keyword evidence="5 6" id="KW-0472">Membrane</keyword>
<evidence type="ECO:0000313" key="8">
    <source>
        <dbReference type="EMBL" id="MBS4538650.1"/>
    </source>
</evidence>
<dbReference type="Gene3D" id="3.30.450.20">
    <property type="entry name" value="PAS domain"/>
    <property type="match status" value="1"/>
</dbReference>
<dbReference type="Pfam" id="PF00990">
    <property type="entry name" value="GGDEF"/>
    <property type="match status" value="1"/>
</dbReference>
<name>A0A942UV86_9FIRM</name>
<dbReference type="InterPro" id="IPR050469">
    <property type="entry name" value="Diguanylate_Cyclase"/>
</dbReference>
<organism evidence="8 9">
    <name type="scientific">Anaeromonas frigoriresistens</name>
    <dbReference type="NCBI Taxonomy" id="2683708"/>
    <lineage>
        <taxon>Bacteria</taxon>
        <taxon>Bacillati</taxon>
        <taxon>Bacillota</taxon>
        <taxon>Tissierellia</taxon>
        <taxon>Tissierellales</taxon>
        <taxon>Thermohalobacteraceae</taxon>
        <taxon>Anaeromonas</taxon>
    </lineage>
</organism>
<dbReference type="GO" id="GO:1902201">
    <property type="term" value="P:negative regulation of bacterial-type flagellum-dependent cell motility"/>
    <property type="evidence" value="ECO:0007669"/>
    <property type="project" value="TreeGrafter"/>
</dbReference>
<dbReference type="NCBIfam" id="TIGR00254">
    <property type="entry name" value="GGDEF"/>
    <property type="match status" value="1"/>
</dbReference>
<keyword evidence="4 6" id="KW-1133">Transmembrane helix</keyword>
<protein>
    <submittedName>
        <fullName evidence="8">Diguanylate cyclase</fullName>
        <ecNumber evidence="8">2.7.7.65</ecNumber>
    </submittedName>
</protein>
<evidence type="ECO:0000256" key="2">
    <source>
        <dbReference type="ARBA" id="ARBA00022475"/>
    </source>
</evidence>
<dbReference type="GO" id="GO:0000155">
    <property type="term" value="F:phosphorelay sensor kinase activity"/>
    <property type="evidence" value="ECO:0007669"/>
    <property type="project" value="InterPro"/>
</dbReference>
<keyword evidence="8" id="KW-0808">Transferase</keyword>
<feature type="transmembrane region" description="Helical" evidence="6">
    <location>
        <begin position="5"/>
        <end position="26"/>
    </location>
</feature>
<feature type="transmembrane region" description="Helical" evidence="6">
    <location>
        <begin position="38"/>
        <end position="60"/>
    </location>
</feature>
<dbReference type="PANTHER" id="PTHR45138:SF9">
    <property type="entry name" value="DIGUANYLATE CYCLASE DGCM-RELATED"/>
    <property type="match status" value="1"/>
</dbReference>
<evidence type="ECO:0000256" key="6">
    <source>
        <dbReference type="SAM" id="Phobius"/>
    </source>
</evidence>
<dbReference type="InterPro" id="IPR029787">
    <property type="entry name" value="Nucleotide_cyclase"/>
</dbReference>
<keyword evidence="9" id="KW-1185">Reference proteome</keyword>
<dbReference type="PROSITE" id="PS50887">
    <property type="entry name" value="GGDEF"/>
    <property type="match status" value="1"/>
</dbReference>
<accession>A0A942UV86</accession>
<feature type="transmembrane region" description="Helical" evidence="6">
    <location>
        <begin position="134"/>
        <end position="152"/>
    </location>
</feature>
<evidence type="ECO:0000259" key="7">
    <source>
        <dbReference type="PROSITE" id="PS50887"/>
    </source>
</evidence>
<feature type="transmembrane region" description="Helical" evidence="6">
    <location>
        <begin position="72"/>
        <end position="91"/>
    </location>
</feature>
<evidence type="ECO:0000256" key="4">
    <source>
        <dbReference type="ARBA" id="ARBA00022989"/>
    </source>
</evidence>
<dbReference type="SMART" id="SM00267">
    <property type="entry name" value="GGDEF"/>
    <property type="match status" value="1"/>
</dbReference>
<dbReference type="GO" id="GO:0005886">
    <property type="term" value="C:plasma membrane"/>
    <property type="evidence" value="ECO:0007669"/>
    <property type="project" value="UniProtKB-SubCell"/>
</dbReference>
<dbReference type="SUPFAM" id="SSF55073">
    <property type="entry name" value="Nucleotide cyclase"/>
    <property type="match status" value="1"/>
</dbReference>
<dbReference type="Gene3D" id="3.30.70.270">
    <property type="match status" value="1"/>
</dbReference>
<evidence type="ECO:0000256" key="3">
    <source>
        <dbReference type="ARBA" id="ARBA00022692"/>
    </source>
</evidence>
<feature type="transmembrane region" description="Helical" evidence="6">
    <location>
        <begin position="164"/>
        <end position="184"/>
    </location>
</feature>
<feature type="domain" description="GGDEF" evidence="7">
    <location>
        <begin position="355"/>
        <end position="490"/>
    </location>
</feature>
<evidence type="ECO:0000256" key="1">
    <source>
        <dbReference type="ARBA" id="ARBA00004651"/>
    </source>
</evidence>
<evidence type="ECO:0000313" key="9">
    <source>
        <dbReference type="Proteomes" id="UP000724672"/>
    </source>
</evidence>
<dbReference type="InterPro" id="IPR011620">
    <property type="entry name" value="Sig_transdc_His_kinase_LytS_TM"/>
</dbReference>
<dbReference type="GO" id="GO:0071555">
    <property type="term" value="P:cell wall organization"/>
    <property type="evidence" value="ECO:0007669"/>
    <property type="project" value="InterPro"/>
</dbReference>
<dbReference type="EMBL" id="WSFT01000036">
    <property type="protein sequence ID" value="MBS4538650.1"/>
    <property type="molecule type" value="Genomic_DNA"/>
</dbReference>
<feature type="transmembrane region" description="Helical" evidence="6">
    <location>
        <begin position="97"/>
        <end position="122"/>
    </location>
</feature>